<keyword evidence="2" id="KW-0472">Membrane</keyword>
<accession>A0AAE0L6A9</accession>
<feature type="transmembrane region" description="Helical" evidence="2">
    <location>
        <begin position="115"/>
        <end position="138"/>
    </location>
</feature>
<evidence type="ECO:0000313" key="4">
    <source>
        <dbReference type="Proteomes" id="UP001190700"/>
    </source>
</evidence>
<dbReference type="AlphaFoldDB" id="A0AAE0L6A9"/>
<feature type="non-terminal residue" evidence="3">
    <location>
        <position position="1"/>
    </location>
</feature>
<dbReference type="Proteomes" id="UP001190700">
    <property type="component" value="Unassembled WGS sequence"/>
</dbReference>
<feature type="compositionally biased region" description="Low complexity" evidence="1">
    <location>
        <begin position="390"/>
        <end position="404"/>
    </location>
</feature>
<sequence length="485" mass="51855">FLSAPIGHLNFTLKTLQPPEGTAETVDALQNSSATSTTCMPISATVPEEMGPLGGCTGPCTTGSTQVMWRGVDMVAASSDCASPPDGSPPLVAGPYQEHVECTDSSAPDTEWDQVVRWLLIVVGGAAVVLAVIGMWAYRRHRIKRDLRRAERRARRRQREKEKRELSRSLMRADMEAQQTQRYQQPMQEMVPMRPHNAPGEKPRSILRTSESRLTAAAAEAAATFSPDKVHIPVHTPREDEEDFDPGTATFSTSNPLQPTFGSLTRATTLADSDLGQPSNRLPPLRPPTVKPPDMPPASSSPLITTENPIQPDASPQMPSPGASTASAEDDSVNPGRGKREKHWSTTNPLQAFRKSMKKKVGIEGAIGEDGSSAASTPESGGKLFMTENPLPRNSSMASSSPLSSVPPPPGAPTGLARRVAGSLSPIQISNTSIHTTTTDQQFVSSVLAEHLVPDAPEAPDLQYATNNPLTVPDPLLSPNSPVSE</sequence>
<reference evidence="3 4" key="1">
    <citation type="journal article" date="2015" name="Genome Biol. Evol.">
        <title>Comparative Genomics of a Bacterivorous Green Alga Reveals Evolutionary Causalities and Consequences of Phago-Mixotrophic Mode of Nutrition.</title>
        <authorList>
            <person name="Burns J.A."/>
            <person name="Paasch A."/>
            <person name="Narechania A."/>
            <person name="Kim E."/>
        </authorList>
    </citation>
    <scope>NUCLEOTIDE SEQUENCE [LARGE SCALE GENOMIC DNA]</scope>
    <source>
        <strain evidence="3 4">PLY_AMNH</strain>
    </source>
</reference>
<name>A0AAE0L6A9_9CHLO</name>
<comment type="caution">
    <text evidence="3">The sequence shown here is derived from an EMBL/GenBank/DDBJ whole genome shotgun (WGS) entry which is preliminary data.</text>
</comment>
<dbReference type="EMBL" id="LGRX02008509">
    <property type="protein sequence ID" value="KAK3273364.1"/>
    <property type="molecule type" value="Genomic_DNA"/>
</dbReference>
<evidence type="ECO:0000313" key="3">
    <source>
        <dbReference type="EMBL" id="KAK3273364.1"/>
    </source>
</evidence>
<feature type="region of interest" description="Disordered" evidence="1">
    <location>
        <begin position="458"/>
        <end position="485"/>
    </location>
</feature>
<keyword evidence="4" id="KW-1185">Reference proteome</keyword>
<evidence type="ECO:0000256" key="1">
    <source>
        <dbReference type="SAM" id="MobiDB-lite"/>
    </source>
</evidence>
<feature type="compositionally biased region" description="Polar residues" evidence="1">
    <location>
        <begin position="249"/>
        <end position="280"/>
    </location>
</feature>
<gene>
    <name evidence="3" type="ORF">CYMTET_18391</name>
</gene>
<feature type="region of interest" description="Disordered" evidence="1">
    <location>
        <begin position="366"/>
        <end position="420"/>
    </location>
</feature>
<keyword evidence="2" id="KW-1133">Transmembrane helix</keyword>
<proteinExistence type="predicted"/>
<feature type="compositionally biased region" description="Pro residues" evidence="1">
    <location>
        <begin position="284"/>
        <end position="296"/>
    </location>
</feature>
<organism evidence="3 4">
    <name type="scientific">Cymbomonas tetramitiformis</name>
    <dbReference type="NCBI Taxonomy" id="36881"/>
    <lineage>
        <taxon>Eukaryota</taxon>
        <taxon>Viridiplantae</taxon>
        <taxon>Chlorophyta</taxon>
        <taxon>Pyramimonadophyceae</taxon>
        <taxon>Pyramimonadales</taxon>
        <taxon>Pyramimonadaceae</taxon>
        <taxon>Cymbomonas</taxon>
    </lineage>
</organism>
<evidence type="ECO:0000256" key="2">
    <source>
        <dbReference type="SAM" id="Phobius"/>
    </source>
</evidence>
<feature type="compositionally biased region" description="Polar residues" evidence="1">
    <location>
        <begin position="298"/>
        <end position="309"/>
    </location>
</feature>
<protein>
    <submittedName>
        <fullName evidence="3">Uncharacterized protein</fullName>
    </submittedName>
</protein>
<keyword evidence="2" id="KW-0812">Transmembrane</keyword>
<feature type="region of interest" description="Disordered" evidence="1">
    <location>
        <begin position="231"/>
        <end position="346"/>
    </location>
</feature>